<evidence type="ECO:0000256" key="1">
    <source>
        <dbReference type="SAM" id="MobiDB-lite"/>
    </source>
</evidence>
<proteinExistence type="predicted"/>
<dbReference type="EMBL" id="JACAGB010000024">
    <property type="protein sequence ID" value="KAF6304829.1"/>
    <property type="molecule type" value="Genomic_DNA"/>
</dbReference>
<comment type="caution">
    <text evidence="2">The sequence shown here is derived from an EMBL/GenBank/DDBJ whole genome shotgun (WGS) entry which is preliminary data.</text>
</comment>
<sequence length="123" mass="13494">MERERLERGILAPGSCFPPPEMVPTPELIYFLLKIMTNEKQALCRFHGNPAILATYTGSVWSEWRVGRGSSTQPCVGQRKSPGGENLGPERLMCEPQSPEIRSPGPGAKILASHSPCRLVIGH</sequence>
<dbReference type="AlphaFoldDB" id="A0A7J7TW31"/>
<accession>A0A7J7TW31</accession>
<gene>
    <name evidence="2" type="ORF">mPipKuh1_009282</name>
</gene>
<name>A0A7J7TW31_PIPKU</name>
<evidence type="ECO:0000313" key="3">
    <source>
        <dbReference type="Proteomes" id="UP000558488"/>
    </source>
</evidence>
<protein>
    <submittedName>
        <fullName evidence="2">Uncharacterized protein</fullName>
    </submittedName>
</protein>
<feature type="region of interest" description="Disordered" evidence="1">
    <location>
        <begin position="69"/>
        <end position="91"/>
    </location>
</feature>
<dbReference type="Proteomes" id="UP000558488">
    <property type="component" value="Unassembled WGS sequence"/>
</dbReference>
<reference evidence="2 3" key="1">
    <citation type="journal article" date="2020" name="Nature">
        <title>Six reference-quality genomes reveal evolution of bat adaptations.</title>
        <authorList>
            <person name="Jebb D."/>
            <person name="Huang Z."/>
            <person name="Pippel M."/>
            <person name="Hughes G.M."/>
            <person name="Lavrichenko K."/>
            <person name="Devanna P."/>
            <person name="Winkler S."/>
            <person name="Jermiin L.S."/>
            <person name="Skirmuntt E.C."/>
            <person name="Katzourakis A."/>
            <person name="Burkitt-Gray L."/>
            <person name="Ray D.A."/>
            <person name="Sullivan K.A.M."/>
            <person name="Roscito J.G."/>
            <person name="Kirilenko B.M."/>
            <person name="Davalos L.M."/>
            <person name="Corthals A.P."/>
            <person name="Power M.L."/>
            <person name="Jones G."/>
            <person name="Ransome R.D."/>
            <person name="Dechmann D.K.N."/>
            <person name="Locatelli A.G."/>
            <person name="Puechmaille S.J."/>
            <person name="Fedrigo O."/>
            <person name="Jarvis E.D."/>
            <person name="Hiller M."/>
            <person name="Vernes S.C."/>
            <person name="Myers E.W."/>
            <person name="Teeling E.C."/>
        </authorList>
    </citation>
    <scope>NUCLEOTIDE SEQUENCE [LARGE SCALE GENOMIC DNA]</scope>
    <source>
        <strain evidence="2">MPipKuh1</strain>
        <tissue evidence="2">Flight muscle</tissue>
    </source>
</reference>
<organism evidence="2 3">
    <name type="scientific">Pipistrellus kuhlii</name>
    <name type="common">Kuhl's pipistrelle</name>
    <dbReference type="NCBI Taxonomy" id="59472"/>
    <lineage>
        <taxon>Eukaryota</taxon>
        <taxon>Metazoa</taxon>
        <taxon>Chordata</taxon>
        <taxon>Craniata</taxon>
        <taxon>Vertebrata</taxon>
        <taxon>Euteleostomi</taxon>
        <taxon>Mammalia</taxon>
        <taxon>Eutheria</taxon>
        <taxon>Laurasiatheria</taxon>
        <taxon>Chiroptera</taxon>
        <taxon>Yangochiroptera</taxon>
        <taxon>Vespertilionidae</taxon>
        <taxon>Pipistrellus</taxon>
    </lineage>
</organism>
<keyword evidence="3" id="KW-1185">Reference proteome</keyword>
<evidence type="ECO:0000313" key="2">
    <source>
        <dbReference type="EMBL" id="KAF6304829.1"/>
    </source>
</evidence>